<dbReference type="AlphaFoldDB" id="A0A382HCA3"/>
<protein>
    <submittedName>
        <fullName evidence="1">Uncharacterized protein</fullName>
    </submittedName>
</protein>
<gene>
    <name evidence="1" type="ORF">METZ01_LOCUS236945</name>
</gene>
<evidence type="ECO:0000313" key="1">
    <source>
        <dbReference type="EMBL" id="SVB84091.1"/>
    </source>
</evidence>
<organism evidence="1">
    <name type="scientific">marine metagenome</name>
    <dbReference type="NCBI Taxonomy" id="408172"/>
    <lineage>
        <taxon>unclassified sequences</taxon>
        <taxon>metagenomes</taxon>
        <taxon>ecological metagenomes</taxon>
    </lineage>
</organism>
<reference evidence="1" key="1">
    <citation type="submission" date="2018-05" db="EMBL/GenBank/DDBJ databases">
        <authorList>
            <person name="Lanie J.A."/>
            <person name="Ng W.-L."/>
            <person name="Kazmierczak K.M."/>
            <person name="Andrzejewski T.M."/>
            <person name="Davidsen T.M."/>
            <person name="Wayne K.J."/>
            <person name="Tettelin H."/>
            <person name="Glass J.I."/>
            <person name="Rusch D."/>
            <person name="Podicherti R."/>
            <person name="Tsui H.-C.T."/>
            <person name="Winkler M.E."/>
        </authorList>
    </citation>
    <scope>NUCLEOTIDE SEQUENCE</scope>
</reference>
<sequence>MSAPFVCDTISIGLRTSEIASGKDVVSSHPHGQYPNRVGLWLEEVPWRRVPYPSVGAVIQVTWFLSQTLGAKAQPSTTKHGRAQILIVGSISRSVTEIST</sequence>
<dbReference type="EMBL" id="UINC01060027">
    <property type="protein sequence ID" value="SVB84091.1"/>
    <property type="molecule type" value="Genomic_DNA"/>
</dbReference>
<proteinExistence type="predicted"/>
<name>A0A382HCA3_9ZZZZ</name>
<accession>A0A382HCA3</accession>